<protein>
    <submittedName>
        <fullName evidence="1">Uncharacterized protein</fullName>
    </submittedName>
</protein>
<sequence>MNGNCNDSSGKNVKVQGENTMINCRNVWFREFWSQHHKCYFDTGGPVDYPPEISKLCTGNEQLQNYEEEGLVPFVVLPGRCNNVRVALKKERGIDEKGPEACEKGSETKRFEKKYLELVERVEREKAQK</sequence>
<keyword evidence="2" id="KW-1185">Reference proteome</keyword>
<evidence type="ECO:0000313" key="1">
    <source>
        <dbReference type="EMBL" id="KAK6620069.1"/>
    </source>
</evidence>
<accession>A0ABR1AI59</accession>
<dbReference type="EMBL" id="JAWJWF010000048">
    <property type="protein sequence ID" value="KAK6620069.1"/>
    <property type="molecule type" value="Genomic_DNA"/>
</dbReference>
<organism evidence="1 2">
    <name type="scientific">Polyplax serrata</name>
    <name type="common">Common mouse louse</name>
    <dbReference type="NCBI Taxonomy" id="468196"/>
    <lineage>
        <taxon>Eukaryota</taxon>
        <taxon>Metazoa</taxon>
        <taxon>Ecdysozoa</taxon>
        <taxon>Arthropoda</taxon>
        <taxon>Hexapoda</taxon>
        <taxon>Insecta</taxon>
        <taxon>Pterygota</taxon>
        <taxon>Neoptera</taxon>
        <taxon>Paraneoptera</taxon>
        <taxon>Psocodea</taxon>
        <taxon>Troctomorpha</taxon>
        <taxon>Phthiraptera</taxon>
        <taxon>Anoplura</taxon>
        <taxon>Polyplacidae</taxon>
        <taxon>Polyplax</taxon>
    </lineage>
</organism>
<comment type="caution">
    <text evidence="1">The sequence shown here is derived from an EMBL/GenBank/DDBJ whole genome shotgun (WGS) entry which is preliminary data.</text>
</comment>
<dbReference type="Gene3D" id="3.40.50.2300">
    <property type="match status" value="1"/>
</dbReference>
<dbReference type="Proteomes" id="UP001359485">
    <property type="component" value="Unassembled WGS sequence"/>
</dbReference>
<name>A0ABR1AI59_POLSC</name>
<gene>
    <name evidence="1" type="ORF">RUM44_006469</name>
</gene>
<reference evidence="1 2" key="1">
    <citation type="submission" date="2023-09" db="EMBL/GenBank/DDBJ databases">
        <title>Genomes of two closely related lineages of the louse Polyplax serrata with different host specificities.</title>
        <authorList>
            <person name="Martinu J."/>
            <person name="Tarabai H."/>
            <person name="Stefka J."/>
            <person name="Hypsa V."/>
        </authorList>
    </citation>
    <scope>NUCLEOTIDE SEQUENCE [LARGE SCALE GENOMIC DNA]</scope>
    <source>
        <strain evidence="1">98ZLc_SE</strain>
    </source>
</reference>
<proteinExistence type="predicted"/>
<evidence type="ECO:0000313" key="2">
    <source>
        <dbReference type="Proteomes" id="UP001359485"/>
    </source>
</evidence>